<comment type="function">
    <text evidence="4">Removes the formyl group from the N-terminal Met of newly synthesized proteins. Requires at least a dipeptide for an efficient rate of reaction. N-terminal L-methionine is a prerequisite for activity but the enzyme has broad specificity at other positions.</text>
</comment>
<dbReference type="GO" id="GO:0046872">
    <property type="term" value="F:metal ion binding"/>
    <property type="evidence" value="ECO:0007669"/>
    <property type="project" value="UniProtKB-KW"/>
</dbReference>
<dbReference type="NCBIfam" id="NF001159">
    <property type="entry name" value="PRK00150.1-3"/>
    <property type="match status" value="1"/>
</dbReference>
<dbReference type="Pfam" id="PF01327">
    <property type="entry name" value="Pep_deformylase"/>
    <property type="match status" value="1"/>
</dbReference>
<dbReference type="EC" id="3.5.1.88" evidence="4"/>
<keyword evidence="2 4" id="KW-0479">Metal-binding</keyword>
<dbReference type="RefSeq" id="WP_207337910.1">
    <property type="nucleotide sequence ID" value="NZ_JAFMYU010000024.1"/>
</dbReference>
<comment type="cofactor">
    <cofactor evidence="4">
        <name>Fe(2+)</name>
        <dbReference type="ChEBI" id="CHEBI:29033"/>
    </cofactor>
    <text evidence="4">Binds 1 Fe(2+) ion.</text>
</comment>
<dbReference type="NCBIfam" id="TIGR00079">
    <property type="entry name" value="pept_deformyl"/>
    <property type="match status" value="1"/>
</dbReference>
<evidence type="ECO:0000256" key="4">
    <source>
        <dbReference type="HAMAP-Rule" id="MF_00163"/>
    </source>
</evidence>
<dbReference type="GO" id="GO:0006412">
    <property type="term" value="P:translation"/>
    <property type="evidence" value="ECO:0007669"/>
    <property type="project" value="UniProtKB-UniRule"/>
</dbReference>
<dbReference type="SUPFAM" id="SSF56420">
    <property type="entry name" value="Peptide deformylase"/>
    <property type="match status" value="1"/>
</dbReference>
<comment type="caution">
    <text evidence="5">The sequence shown here is derived from an EMBL/GenBank/DDBJ whole genome shotgun (WGS) entry which is preliminary data.</text>
</comment>
<dbReference type="PRINTS" id="PR01576">
    <property type="entry name" value="PDEFORMYLASE"/>
</dbReference>
<dbReference type="PANTHER" id="PTHR10458:SF22">
    <property type="entry name" value="PEPTIDE DEFORMYLASE"/>
    <property type="match status" value="1"/>
</dbReference>
<dbReference type="Proteomes" id="UP000664795">
    <property type="component" value="Unassembled WGS sequence"/>
</dbReference>
<comment type="catalytic activity">
    <reaction evidence="4">
        <text>N-terminal N-formyl-L-methionyl-[peptide] + H2O = N-terminal L-methionyl-[peptide] + formate</text>
        <dbReference type="Rhea" id="RHEA:24420"/>
        <dbReference type="Rhea" id="RHEA-COMP:10639"/>
        <dbReference type="Rhea" id="RHEA-COMP:10640"/>
        <dbReference type="ChEBI" id="CHEBI:15377"/>
        <dbReference type="ChEBI" id="CHEBI:15740"/>
        <dbReference type="ChEBI" id="CHEBI:49298"/>
        <dbReference type="ChEBI" id="CHEBI:64731"/>
        <dbReference type="EC" id="3.5.1.88"/>
    </reaction>
</comment>
<evidence type="ECO:0000256" key="1">
    <source>
        <dbReference type="ARBA" id="ARBA00010759"/>
    </source>
</evidence>
<sequence length="190" mass="21652">MILPIVAYGDPVLRKKAKAIEKGSLDVKKLSDDMFETMYAASGVGLAAPQIGQSVRLFVVDGQPFTEGENEEDIDPTLVGFKKVFINAEILDEDGDEWAFEEGCLSIPGIRNDVYRPEKVTIKYVDEDWNEHEETYEGTAARIIQHEYDHIEGKLFTDYMSPLKRQLLKKRLADITKGNVDVEYKMRFLK</sequence>
<evidence type="ECO:0000313" key="6">
    <source>
        <dbReference type="Proteomes" id="UP000664795"/>
    </source>
</evidence>
<dbReference type="PIRSF" id="PIRSF004749">
    <property type="entry name" value="Pep_def"/>
    <property type="match status" value="1"/>
</dbReference>
<protein>
    <recommendedName>
        <fullName evidence="4">Peptide deformylase</fullName>
        <shortName evidence="4">PDF</shortName>
        <ecNumber evidence="4">3.5.1.88</ecNumber>
    </recommendedName>
    <alternativeName>
        <fullName evidence="4">Polypeptide deformylase</fullName>
    </alternativeName>
</protein>
<comment type="similarity">
    <text evidence="1 4">Belongs to the polypeptide deformylase family.</text>
</comment>
<feature type="binding site" evidence="4">
    <location>
        <position position="104"/>
    </location>
    <ligand>
        <name>Fe cation</name>
        <dbReference type="ChEBI" id="CHEBI:24875"/>
    </ligand>
</feature>
<proteinExistence type="inferred from homology"/>
<dbReference type="EMBL" id="JAFMYU010000024">
    <property type="protein sequence ID" value="MBO0933945.1"/>
    <property type="molecule type" value="Genomic_DNA"/>
</dbReference>
<keyword evidence="4" id="KW-0408">Iron</keyword>
<organism evidence="5 6">
    <name type="scientific">Fibrella aquatilis</name>
    <dbReference type="NCBI Taxonomy" id="2817059"/>
    <lineage>
        <taxon>Bacteria</taxon>
        <taxon>Pseudomonadati</taxon>
        <taxon>Bacteroidota</taxon>
        <taxon>Cytophagia</taxon>
        <taxon>Cytophagales</taxon>
        <taxon>Spirosomataceae</taxon>
        <taxon>Fibrella</taxon>
    </lineage>
</organism>
<feature type="binding site" evidence="4">
    <location>
        <position position="150"/>
    </location>
    <ligand>
        <name>Fe cation</name>
        <dbReference type="ChEBI" id="CHEBI:24875"/>
    </ligand>
</feature>
<dbReference type="GO" id="GO:0042586">
    <property type="term" value="F:peptide deformylase activity"/>
    <property type="evidence" value="ECO:0007669"/>
    <property type="project" value="UniProtKB-UniRule"/>
</dbReference>
<accession>A0A939GBS3</accession>
<feature type="active site" evidence="4">
    <location>
        <position position="147"/>
    </location>
</feature>
<gene>
    <name evidence="4" type="primary">def</name>
    <name evidence="5" type="ORF">J2I48_23250</name>
</gene>
<dbReference type="PANTHER" id="PTHR10458">
    <property type="entry name" value="PEPTIDE DEFORMYLASE"/>
    <property type="match status" value="1"/>
</dbReference>
<keyword evidence="6" id="KW-1185">Reference proteome</keyword>
<evidence type="ECO:0000313" key="5">
    <source>
        <dbReference type="EMBL" id="MBO0933945.1"/>
    </source>
</evidence>
<dbReference type="Gene3D" id="3.90.45.10">
    <property type="entry name" value="Peptide deformylase"/>
    <property type="match status" value="1"/>
</dbReference>
<dbReference type="InterPro" id="IPR023635">
    <property type="entry name" value="Peptide_deformylase"/>
</dbReference>
<feature type="binding site" evidence="4">
    <location>
        <position position="146"/>
    </location>
    <ligand>
        <name>Fe cation</name>
        <dbReference type="ChEBI" id="CHEBI:24875"/>
    </ligand>
</feature>
<dbReference type="HAMAP" id="MF_00163">
    <property type="entry name" value="Pep_deformylase"/>
    <property type="match status" value="1"/>
</dbReference>
<dbReference type="InterPro" id="IPR036821">
    <property type="entry name" value="Peptide_deformylase_sf"/>
</dbReference>
<reference evidence="5 6" key="1">
    <citation type="submission" date="2021-03" db="EMBL/GenBank/DDBJ databases">
        <title>Fibrella sp. HMF5036 genome sequencing and assembly.</title>
        <authorList>
            <person name="Kang H."/>
            <person name="Kim H."/>
            <person name="Bae S."/>
            <person name="Joh K."/>
        </authorList>
    </citation>
    <scope>NUCLEOTIDE SEQUENCE [LARGE SCALE GENOMIC DNA]</scope>
    <source>
        <strain evidence="5 6">HMF5036</strain>
    </source>
</reference>
<keyword evidence="4" id="KW-0648">Protein biosynthesis</keyword>
<evidence type="ECO:0000256" key="3">
    <source>
        <dbReference type="ARBA" id="ARBA00022801"/>
    </source>
</evidence>
<dbReference type="CDD" id="cd00487">
    <property type="entry name" value="Pep_deformylase"/>
    <property type="match status" value="1"/>
</dbReference>
<evidence type="ECO:0000256" key="2">
    <source>
        <dbReference type="ARBA" id="ARBA00022723"/>
    </source>
</evidence>
<keyword evidence="3 4" id="KW-0378">Hydrolase</keyword>
<name>A0A939GBS3_9BACT</name>
<dbReference type="AlphaFoldDB" id="A0A939GBS3"/>